<evidence type="ECO:0000313" key="2">
    <source>
        <dbReference type="EMBL" id="KAF3604088.1"/>
    </source>
</evidence>
<dbReference type="Proteomes" id="UP000712600">
    <property type="component" value="Unassembled WGS sequence"/>
</dbReference>
<keyword evidence="1" id="KW-0472">Membrane</keyword>
<protein>
    <submittedName>
        <fullName evidence="2">Uncharacterized protein</fullName>
    </submittedName>
</protein>
<comment type="caution">
    <text evidence="2">The sequence shown here is derived from an EMBL/GenBank/DDBJ whole genome shotgun (WGS) entry which is preliminary data.</text>
</comment>
<feature type="transmembrane region" description="Helical" evidence="1">
    <location>
        <begin position="6"/>
        <end position="29"/>
    </location>
</feature>
<evidence type="ECO:0000313" key="3">
    <source>
        <dbReference type="Proteomes" id="UP000712600"/>
    </source>
</evidence>
<keyword evidence="1" id="KW-0812">Transmembrane</keyword>
<dbReference type="EMBL" id="QGKX02000004">
    <property type="protein sequence ID" value="KAF3604088.1"/>
    <property type="molecule type" value="Genomic_DNA"/>
</dbReference>
<reference evidence="2" key="1">
    <citation type="submission" date="2019-12" db="EMBL/GenBank/DDBJ databases">
        <title>Genome sequencing and annotation of Brassica cretica.</title>
        <authorList>
            <person name="Studholme D.J."/>
            <person name="Sarris P."/>
        </authorList>
    </citation>
    <scope>NUCLEOTIDE SEQUENCE</scope>
    <source>
        <strain evidence="2">PFS-109/04</strain>
        <tissue evidence="2">Leaf</tissue>
    </source>
</reference>
<proteinExistence type="predicted"/>
<gene>
    <name evidence="2" type="ORF">F2Q69_00039259</name>
</gene>
<name>A0A8S9STA8_BRACR</name>
<organism evidence="2 3">
    <name type="scientific">Brassica cretica</name>
    <name type="common">Mustard</name>
    <dbReference type="NCBI Taxonomy" id="69181"/>
    <lineage>
        <taxon>Eukaryota</taxon>
        <taxon>Viridiplantae</taxon>
        <taxon>Streptophyta</taxon>
        <taxon>Embryophyta</taxon>
        <taxon>Tracheophyta</taxon>
        <taxon>Spermatophyta</taxon>
        <taxon>Magnoliopsida</taxon>
        <taxon>eudicotyledons</taxon>
        <taxon>Gunneridae</taxon>
        <taxon>Pentapetalae</taxon>
        <taxon>rosids</taxon>
        <taxon>malvids</taxon>
        <taxon>Brassicales</taxon>
        <taxon>Brassicaceae</taxon>
        <taxon>Brassiceae</taxon>
        <taxon>Brassica</taxon>
    </lineage>
</organism>
<keyword evidence="1" id="KW-1133">Transmembrane helix</keyword>
<evidence type="ECO:0000256" key="1">
    <source>
        <dbReference type="SAM" id="Phobius"/>
    </source>
</evidence>
<accession>A0A8S9STA8</accession>
<dbReference type="AlphaFoldDB" id="A0A8S9STA8"/>
<sequence>MMEGVGLIPCVAGLGYFGICGSIEIFLSLKGQVLSRIYRLVGFNVSLIWTGQAEASLFRGEISGRGKTAVVVVGVGKYEEFEEEEAREIKRELQAFEAWELRIGSWSTIRCASFIAQSVRSLGLTQSYVAAGHPRWLDQFYASERSAFGD</sequence>